<evidence type="ECO:0000313" key="1">
    <source>
        <dbReference type="EMBL" id="PXV61035.1"/>
    </source>
</evidence>
<name>A0A2V3PLN0_9BACT</name>
<dbReference type="Proteomes" id="UP000247973">
    <property type="component" value="Unassembled WGS sequence"/>
</dbReference>
<sequence>MKNSRYILPFFFFLGIFFSVQGQDLFEERRQQYIDYCTKEGDTEGQGGRTIIFKEITRVAGGLSIDEKRVQETLDVIYYNRDCNDFTLNGLLRLEYQNREKAILSKEMNGKVEDCILDFKYWWDDARRDTTYKCYHTENHQALYHTAELLAGQLYKDKVFKDGMTGVQHMDHAKERLVRWLDFRFRFGFSEWLSATYYDVEVLLLCNLYDYAEDPLIKSRAGLVLDMLMFDLALNNYKGVLGTTTGRIYAPTLLTHENPISPVMKLVFGVGQYLPRHIMGSTALATTTYRCPEVITKIGTDYSVTMRNRQRNSIEVADAPEYGLSYDNELDTHLFWGMQEFIHPLAIRMSKYISEMHDAWPYRDYDRYIKIYDDQIAKYGKVITPDLDRFALSEANIETYRTPDYMISCASDFRPGAIGYQQHPWQATLGSKALVFTNHPGSEHLNVTPNYWAGNAVLPRAAQHKNVVVCIYNTPKSEKLHFTHAYIPKDAFDEVVEKGSWVFARKDDGYIAIYSQHQTRWKANAEGVVNDLIADGLQNVWIFEMGSKKESGSFSKFVDTISKSTVVANNLEVVYNSPSQGKIEFGWASPFKIKGKKVSLRGGYRYDNPYSKTIFNSTKMEIKKGSEILVLDFETGKQWVE</sequence>
<reference evidence="1 2" key="1">
    <citation type="submission" date="2018-03" db="EMBL/GenBank/DDBJ databases">
        <title>Genomic Encyclopedia of Archaeal and Bacterial Type Strains, Phase II (KMG-II): from individual species to whole genera.</title>
        <authorList>
            <person name="Goeker M."/>
        </authorList>
    </citation>
    <scope>NUCLEOTIDE SEQUENCE [LARGE SCALE GENOMIC DNA]</scope>
    <source>
        <strain evidence="1 2">DSM 100214</strain>
    </source>
</reference>
<keyword evidence="2" id="KW-1185">Reference proteome</keyword>
<dbReference type="AlphaFoldDB" id="A0A2V3PLN0"/>
<dbReference type="OrthoDB" id="1029638at2"/>
<evidence type="ECO:0008006" key="3">
    <source>
        <dbReference type="Google" id="ProtNLM"/>
    </source>
</evidence>
<gene>
    <name evidence="1" type="ORF">CLV62_12734</name>
</gene>
<evidence type="ECO:0000313" key="2">
    <source>
        <dbReference type="Proteomes" id="UP000247973"/>
    </source>
</evidence>
<protein>
    <recommendedName>
        <fullName evidence="3">Heparinase II/III-like protein</fullName>
    </recommendedName>
</protein>
<comment type="caution">
    <text evidence="1">The sequence shown here is derived from an EMBL/GenBank/DDBJ whole genome shotgun (WGS) entry which is preliminary data.</text>
</comment>
<dbReference type="EMBL" id="QICL01000027">
    <property type="protein sequence ID" value="PXV61035.1"/>
    <property type="molecule type" value="Genomic_DNA"/>
</dbReference>
<organism evidence="1 2">
    <name type="scientific">Dysgonomonas alginatilytica</name>
    <dbReference type="NCBI Taxonomy" id="1605892"/>
    <lineage>
        <taxon>Bacteria</taxon>
        <taxon>Pseudomonadati</taxon>
        <taxon>Bacteroidota</taxon>
        <taxon>Bacteroidia</taxon>
        <taxon>Bacteroidales</taxon>
        <taxon>Dysgonomonadaceae</taxon>
        <taxon>Dysgonomonas</taxon>
    </lineage>
</organism>
<accession>A0A2V3PLN0</accession>
<dbReference type="RefSeq" id="WP_110311968.1">
    <property type="nucleotide sequence ID" value="NZ_QICL01000027.1"/>
</dbReference>
<proteinExistence type="predicted"/>